<gene>
    <name evidence="5" type="ORF">EXE30_09800</name>
</gene>
<evidence type="ECO:0000259" key="4">
    <source>
        <dbReference type="PROSITE" id="PS51987"/>
    </source>
</evidence>
<accession>A0A4Q6XIV4</accession>
<dbReference type="Pfam" id="PF00120">
    <property type="entry name" value="Gln-synt_C"/>
    <property type="match status" value="1"/>
</dbReference>
<evidence type="ECO:0000256" key="2">
    <source>
        <dbReference type="PROSITE-ProRule" id="PRU01331"/>
    </source>
</evidence>
<dbReference type="Gene3D" id="3.30.590.10">
    <property type="entry name" value="Glutamine synthetase/guanido kinase, catalytic domain"/>
    <property type="match status" value="1"/>
</dbReference>
<dbReference type="InterPro" id="IPR014746">
    <property type="entry name" value="Gln_synth/guanido_kin_cat_dom"/>
</dbReference>
<dbReference type="PROSITE" id="PS51987">
    <property type="entry name" value="GS_CATALYTIC"/>
    <property type="match status" value="1"/>
</dbReference>
<dbReference type="SMART" id="SM01230">
    <property type="entry name" value="Gln-synt_C"/>
    <property type="match status" value="1"/>
</dbReference>
<organism evidence="5 6">
    <name type="scientific">Acinetobacter halotolerans</name>
    <dbReference type="NCBI Taxonomy" id="1752076"/>
    <lineage>
        <taxon>Bacteria</taxon>
        <taxon>Pseudomonadati</taxon>
        <taxon>Pseudomonadota</taxon>
        <taxon>Gammaproteobacteria</taxon>
        <taxon>Moraxellales</taxon>
        <taxon>Moraxellaceae</taxon>
        <taxon>Acinetobacter</taxon>
    </lineage>
</organism>
<dbReference type="SUPFAM" id="SSF54368">
    <property type="entry name" value="Glutamine synthetase, N-terminal domain"/>
    <property type="match status" value="1"/>
</dbReference>
<dbReference type="InterPro" id="IPR008146">
    <property type="entry name" value="Gln_synth_cat_dom"/>
</dbReference>
<dbReference type="RefSeq" id="WP_130162219.1">
    <property type="nucleotide sequence ID" value="NZ_SGIM01000007.1"/>
</dbReference>
<dbReference type="PANTHER" id="PTHR43785">
    <property type="entry name" value="GAMMA-GLUTAMYLPUTRESCINE SYNTHETASE"/>
    <property type="match status" value="1"/>
</dbReference>
<proteinExistence type="inferred from homology"/>
<reference evidence="5 6" key="1">
    <citation type="submission" date="2019-02" db="EMBL/GenBank/DDBJ databases">
        <title>The draft genome of Acinetobacter halotolerans strain JCM 31009.</title>
        <authorList>
            <person name="Qin J."/>
            <person name="Feng Y."/>
            <person name="Nemec A."/>
            <person name="Zong Z."/>
        </authorList>
    </citation>
    <scope>NUCLEOTIDE SEQUENCE [LARGE SCALE GENOMIC DNA]</scope>
    <source>
        <strain evidence="5 6">JCM 31009</strain>
    </source>
</reference>
<comment type="caution">
    <text evidence="5">The sequence shown here is derived from an EMBL/GenBank/DDBJ whole genome shotgun (WGS) entry which is preliminary data.</text>
</comment>
<dbReference type="EMBL" id="SGIM01000007">
    <property type="protein sequence ID" value="RZF52142.1"/>
    <property type="molecule type" value="Genomic_DNA"/>
</dbReference>
<sequence>MSAVLVEINNQSTLKKYLPLVKNKSVTERHPIRTPFLEEVDNYLKQYPKTQHIDIYLCDLNGHLRGKRIDVSCLSGLAKGCYFPLSIYAMSLDGKVIEETGLGKFIGEPDYLCEPVVGSLQPNPIDPEINAQLLLTMKESEEKDCGFEPRNILKKILKQLHDKNVYPCVSAEIEFYLQPLNSMEQVKETITQCFDINTSDLYQNILNEIEHIAKLQGVQITAIVSESSSGQYEINLLHTDDILKLCDQIMLLKRTIKQIAKKYGLRANFLAKPDMHQAGSGMHFHMSILDEYKNNIFSAKQDEMSEALLKVISGLLLFMPDSMAILAPNLNSFRRFKLGHHVPLEANWDFNNRNVAIRIPCSDQENQRLEYRVAGADCNPYLALATILTGAFYGLTHRLEIPKQANQLKLRSEHVLLPTDQIEALKQLKANNLLGDALGKEFIEVWCTVKQAEYQNVYSQITSIERNWDI</sequence>
<protein>
    <submittedName>
        <fullName evidence="5">Glutamine synthetase</fullName>
    </submittedName>
</protein>
<keyword evidence="6" id="KW-1185">Reference proteome</keyword>
<dbReference type="Proteomes" id="UP000292110">
    <property type="component" value="Unassembled WGS sequence"/>
</dbReference>
<evidence type="ECO:0000256" key="3">
    <source>
        <dbReference type="RuleBase" id="RU000384"/>
    </source>
</evidence>
<comment type="similarity">
    <text evidence="2 3">Belongs to the glutamine synthetase family.</text>
</comment>
<evidence type="ECO:0000313" key="5">
    <source>
        <dbReference type="EMBL" id="RZF52142.1"/>
    </source>
</evidence>
<feature type="domain" description="GS catalytic" evidence="4">
    <location>
        <begin position="149"/>
        <end position="470"/>
    </location>
</feature>
<dbReference type="GO" id="GO:0006598">
    <property type="term" value="P:polyamine catabolic process"/>
    <property type="evidence" value="ECO:0007669"/>
    <property type="project" value="TreeGrafter"/>
</dbReference>
<dbReference type="GO" id="GO:0004356">
    <property type="term" value="F:glutamine synthetase activity"/>
    <property type="evidence" value="ECO:0007669"/>
    <property type="project" value="InterPro"/>
</dbReference>
<dbReference type="GO" id="GO:0006542">
    <property type="term" value="P:glutamine biosynthetic process"/>
    <property type="evidence" value="ECO:0007669"/>
    <property type="project" value="InterPro"/>
</dbReference>
<dbReference type="PANTHER" id="PTHR43785:SF12">
    <property type="entry name" value="TYPE-1 GLUTAMINE SYNTHETASE 2"/>
    <property type="match status" value="1"/>
</dbReference>
<dbReference type="SUPFAM" id="SSF55931">
    <property type="entry name" value="Glutamine synthetase/guanido kinase"/>
    <property type="match status" value="1"/>
</dbReference>
<evidence type="ECO:0000256" key="1">
    <source>
        <dbReference type="ARBA" id="ARBA00022598"/>
    </source>
</evidence>
<name>A0A4Q6XIV4_9GAMM</name>
<dbReference type="InterPro" id="IPR036651">
    <property type="entry name" value="Gln_synt_N_sf"/>
</dbReference>
<evidence type="ECO:0000313" key="6">
    <source>
        <dbReference type="Proteomes" id="UP000292110"/>
    </source>
</evidence>
<dbReference type="AlphaFoldDB" id="A0A4Q6XIV4"/>
<keyword evidence="1" id="KW-0436">Ligase</keyword>